<name>A0ACC1MQR8_9APHY</name>
<evidence type="ECO:0000313" key="2">
    <source>
        <dbReference type="Proteomes" id="UP001144978"/>
    </source>
</evidence>
<protein>
    <submittedName>
        <fullName evidence="1">Uncharacterized protein</fullName>
    </submittedName>
</protein>
<accession>A0ACC1MQR8</accession>
<reference evidence="1" key="1">
    <citation type="submission" date="2022-08" db="EMBL/GenBank/DDBJ databases">
        <title>Genome Sequence of Pycnoporus sanguineus.</title>
        <authorList>
            <person name="Buettner E."/>
        </authorList>
    </citation>
    <scope>NUCLEOTIDE SEQUENCE</scope>
    <source>
        <strain evidence="1">CG-C14</strain>
    </source>
</reference>
<comment type="caution">
    <text evidence="1">The sequence shown here is derived from an EMBL/GenBank/DDBJ whole genome shotgun (WGS) entry which is preliminary data.</text>
</comment>
<organism evidence="1 2">
    <name type="scientific">Trametes sanguinea</name>
    <dbReference type="NCBI Taxonomy" id="158606"/>
    <lineage>
        <taxon>Eukaryota</taxon>
        <taxon>Fungi</taxon>
        <taxon>Dikarya</taxon>
        <taxon>Basidiomycota</taxon>
        <taxon>Agaricomycotina</taxon>
        <taxon>Agaricomycetes</taxon>
        <taxon>Polyporales</taxon>
        <taxon>Polyporaceae</taxon>
        <taxon>Trametes</taxon>
    </lineage>
</organism>
<sequence>MAYRRGSTTYVCRQCTDSILQRPQALIGTLRGDAAKFGATIDFSVFIEALIEIGFRADNKQSTTDVVVLWAPPQFGETAQNISISRPPSPTEWPADEQAIVAEQLQERFGLVPGICIRFNGALAYGSAIFIEADD</sequence>
<dbReference type="EMBL" id="JANSHE010005863">
    <property type="protein sequence ID" value="KAJ2969017.1"/>
    <property type="molecule type" value="Genomic_DNA"/>
</dbReference>
<keyword evidence="2" id="KW-1185">Reference proteome</keyword>
<proteinExistence type="predicted"/>
<gene>
    <name evidence="1" type="ORF">NUW54_g13061</name>
</gene>
<evidence type="ECO:0000313" key="1">
    <source>
        <dbReference type="EMBL" id="KAJ2969017.1"/>
    </source>
</evidence>
<dbReference type="Proteomes" id="UP001144978">
    <property type="component" value="Unassembled WGS sequence"/>
</dbReference>